<proteinExistence type="predicted"/>
<reference evidence="1 2" key="1">
    <citation type="submission" date="2023-10" db="EMBL/GenBank/DDBJ databases">
        <title>Genomes of two closely related lineages of the louse Polyplax serrata with different host specificities.</title>
        <authorList>
            <person name="Martinu J."/>
            <person name="Tarabai H."/>
            <person name="Stefka J."/>
            <person name="Hypsa V."/>
        </authorList>
    </citation>
    <scope>NUCLEOTIDE SEQUENCE [LARGE SCALE GENOMIC DNA]</scope>
    <source>
        <strain evidence="1">HR10_N</strain>
    </source>
</reference>
<dbReference type="AlphaFoldDB" id="A0AAN8P220"/>
<evidence type="ECO:0000313" key="2">
    <source>
        <dbReference type="Proteomes" id="UP001372834"/>
    </source>
</evidence>
<comment type="caution">
    <text evidence="1">The sequence shown here is derived from an EMBL/GenBank/DDBJ whole genome shotgun (WGS) entry which is preliminary data.</text>
</comment>
<gene>
    <name evidence="1" type="ORF">RUM43_012104</name>
</gene>
<sequence length="84" mass="9338">MNGVILEIDKRELNHCLLPHLPLSPLSKLLSLAISNLSVIGFCAFRNILSMELPRLLQERIKPLEATVGGSRQFALLPLQSSYV</sequence>
<organism evidence="1 2">
    <name type="scientific">Polyplax serrata</name>
    <name type="common">Common mouse louse</name>
    <dbReference type="NCBI Taxonomy" id="468196"/>
    <lineage>
        <taxon>Eukaryota</taxon>
        <taxon>Metazoa</taxon>
        <taxon>Ecdysozoa</taxon>
        <taxon>Arthropoda</taxon>
        <taxon>Hexapoda</taxon>
        <taxon>Insecta</taxon>
        <taxon>Pterygota</taxon>
        <taxon>Neoptera</taxon>
        <taxon>Paraneoptera</taxon>
        <taxon>Psocodea</taxon>
        <taxon>Troctomorpha</taxon>
        <taxon>Phthiraptera</taxon>
        <taxon>Anoplura</taxon>
        <taxon>Polyplacidae</taxon>
        <taxon>Polyplax</taxon>
    </lineage>
</organism>
<dbReference type="Proteomes" id="UP001372834">
    <property type="component" value="Unassembled WGS sequence"/>
</dbReference>
<accession>A0AAN8P220</accession>
<protein>
    <submittedName>
        <fullName evidence="1">Uncharacterized protein</fullName>
    </submittedName>
</protein>
<name>A0AAN8P220_POLSC</name>
<dbReference type="EMBL" id="JAWJWE010000005">
    <property type="protein sequence ID" value="KAK6634702.1"/>
    <property type="molecule type" value="Genomic_DNA"/>
</dbReference>
<evidence type="ECO:0000313" key="1">
    <source>
        <dbReference type="EMBL" id="KAK6634702.1"/>
    </source>
</evidence>